<dbReference type="eggNOG" id="COG0517">
    <property type="taxonomic scope" value="Bacteria"/>
</dbReference>
<keyword evidence="1 2" id="KW-0129">CBS domain</keyword>
<reference evidence="4 5" key="1">
    <citation type="submission" date="2014-06" db="EMBL/GenBank/DDBJ databases">
        <title>Draft genome sequence of Bacillus gaemokensis JCM 15801 (MCCC 1A00707).</title>
        <authorList>
            <person name="Lai Q."/>
            <person name="Liu Y."/>
            <person name="Shao Z."/>
        </authorList>
    </citation>
    <scope>NUCLEOTIDE SEQUENCE [LARGE SCALE GENOMIC DNA]</scope>
    <source>
        <strain evidence="4 5">JCM 15801</strain>
    </source>
</reference>
<dbReference type="CDD" id="cd04643">
    <property type="entry name" value="CBS_pair_bac"/>
    <property type="match status" value="1"/>
</dbReference>
<keyword evidence="5" id="KW-1185">Reference proteome</keyword>
<dbReference type="Gene3D" id="3.10.580.10">
    <property type="entry name" value="CBS-domain"/>
    <property type="match status" value="1"/>
</dbReference>
<gene>
    <name evidence="4" type="ORF">BAGA_01370</name>
</gene>
<accession>A0A073KHN5</accession>
<dbReference type="OrthoDB" id="2375431at2"/>
<dbReference type="InterPro" id="IPR000644">
    <property type="entry name" value="CBS_dom"/>
</dbReference>
<name>A0A073KHN5_9BACI</name>
<dbReference type="SUPFAM" id="SSF54631">
    <property type="entry name" value="CBS-domain pair"/>
    <property type="match status" value="1"/>
</dbReference>
<dbReference type="NCBIfam" id="NF041630">
    <property type="entry name" value="CBS_CbpB"/>
    <property type="match status" value="1"/>
</dbReference>
<evidence type="ECO:0000256" key="1">
    <source>
        <dbReference type="ARBA" id="ARBA00023122"/>
    </source>
</evidence>
<dbReference type="AlphaFoldDB" id="A0A073KHN5"/>
<sequence length="147" mass="16813">MISIPKDEFQQVLVKDLMISSEKVAHVQIGNSLEHALLVLVKSGYSAIPVLDPMYKLHGLISTAMILDGILGLERIEFERLEDMKVEHVMKEDIPSLKLEDSFAKALEMTIDHPFICAINEEGYFEGILTRRAILKFLNKKVRQYNR</sequence>
<evidence type="ECO:0000259" key="3">
    <source>
        <dbReference type="PROSITE" id="PS51371"/>
    </source>
</evidence>
<evidence type="ECO:0000313" key="5">
    <source>
        <dbReference type="Proteomes" id="UP000027778"/>
    </source>
</evidence>
<dbReference type="InterPro" id="IPR051257">
    <property type="entry name" value="Diverse_CBS-Domain"/>
</dbReference>
<dbReference type="PANTHER" id="PTHR43080:SF30">
    <property type="entry name" value="CYCLIC DI-AMP RECEPTOR B"/>
    <property type="match status" value="1"/>
</dbReference>
<dbReference type="PANTHER" id="PTHR43080">
    <property type="entry name" value="CBS DOMAIN-CONTAINING PROTEIN CBSX3, MITOCHONDRIAL"/>
    <property type="match status" value="1"/>
</dbReference>
<comment type="caution">
    <text evidence="4">The sequence shown here is derived from an EMBL/GenBank/DDBJ whole genome shotgun (WGS) entry which is preliminary data.</text>
</comment>
<evidence type="ECO:0000256" key="2">
    <source>
        <dbReference type="PROSITE-ProRule" id="PRU00703"/>
    </source>
</evidence>
<dbReference type="EMBL" id="JOTM01000001">
    <property type="protein sequence ID" value="KEK25917.1"/>
    <property type="molecule type" value="Genomic_DNA"/>
</dbReference>
<dbReference type="InterPro" id="IPR046342">
    <property type="entry name" value="CBS_dom_sf"/>
</dbReference>
<dbReference type="Proteomes" id="UP000027778">
    <property type="component" value="Unassembled WGS sequence"/>
</dbReference>
<protein>
    <recommendedName>
        <fullName evidence="3">CBS domain-containing protein</fullName>
    </recommendedName>
</protein>
<dbReference type="STRING" id="574375.AZF08_01450"/>
<evidence type="ECO:0000313" key="4">
    <source>
        <dbReference type="EMBL" id="KEK25917.1"/>
    </source>
</evidence>
<organism evidence="4 5">
    <name type="scientific">Bacillus gaemokensis</name>
    <dbReference type="NCBI Taxonomy" id="574375"/>
    <lineage>
        <taxon>Bacteria</taxon>
        <taxon>Bacillati</taxon>
        <taxon>Bacillota</taxon>
        <taxon>Bacilli</taxon>
        <taxon>Bacillales</taxon>
        <taxon>Bacillaceae</taxon>
        <taxon>Bacillus</taxon>
        <taxon>Bacillus cereus group</taxon>
    </lineage>
</organism>
<dbReference type="PROSITE" id="PS51371">
    <property type="entry name" value="CBS"/>
    <property type="match status" value="1"/>
</dbReference>
<dbReference type="InterPro" id="IPR048125">
    <property type="entry name" value="CBS_CbpB"/>
</dbReference>
<feature type="domain" description="CBS" evidence="3">
    <location>
        <begin position="18"/>
        <end position="78"/>
    </location>
</feature>
<dbReference type="Pfam" id="PF00571">
    <property type="entry name" value="CBS"/>
    <property type="match status" value="2"/>
</dbReference>
<dbReference type="RefSeq" id="WP_033672263.1">
    <property type="nucleotide sequence ID" value="NZ_JOTM01000001.1"/>
</dbReference>
<proteinExistence type="predicted"/>